<reference evidence="10 11" key="1">
    <citation type="submission" date="2021-06" db="EMBL/GenBank/DDBJ databases">
        <title>Complete genome of Haloferula helveola possessing various polysaccharide degrading enzymes.</title>
        <authorList>
            <person name="Takami H."/>
            <person name="Huang C."/>
            <person name="Hamasaki K."/>
        </authorList>
    </citation>
    <scope>NUCLEOTIDE SEQUENCE [LARGE SCALE GENOMIC DNA]</scope>
    <source>
        <strain evidence="10 11">CN-1</strain>
    </source>
</reference>
<dbReference type="Gene3D" id="3.10.50.40">
    <property type="match status" value="1"/>
</dbReference>
<dbReference type="SUPFAM" id="SSF54534">
    <property type="entry name" value="FKBP-like"/>
    <property type="match status" value="1"/>
</dbReference>
<dbReference type="InterPro" id="IPR001179">
    <property type="entry name" value="PPIase_FKBP_dom"/>
</dbReference>
<comment type="catalytic activity">
    <reaction evidence="1 5 6">
        <text>[protein]-peptidylproline (omega=180) = [protein]-peptidylproline (omega=0)</text>
        <dbReference type="Rhea" id="RHEA:16237"/>
        <dbReference type="Rhea" id="RHEA-COMP:10747"/>
        <dbReference type="Rhea" id="RHEA-COMP:10748"/>
        <dbReference type="ChEBI" id="CHEBI:83833"/>
        <dbReference type="ChEBI" id="CHEBI:83834"/>
        <dbReference type="EC" id="5.2.1.8"/>
    </reaction>
</comment>
<dbReference type="Pfam" id="PF00254">
    <property type="entry name" value="FKBP_C"/>
    <property type="match status" value="1"/>
</dbReference>
<evidence type="ECO:0000256" key="6">
    <source>
        <dbReference type="RuleBase" id="RU003915"/>
    </source>
</evidence>
<evidence type="ECO:0000256" key="8">
    <source>
        <dbReference type="SAM" id="SignalP"/>
    </source>
</evidence>
<comment type="similarity">
    <text evidence="2 6">Belongs to the FKBP-type PPIase family.</text>
</comment>
<evidence type="ECO:0000313" key="10">
    <source>
        <dbReference type="EMBL" id="BCX48499.1"/>
    </source>
</evidence>
<dbReference type="InterPro" id="IPR036944">
    <property type="entry name" value="PPIase_FKBP_N_sf"/>
</dbReference>
<evidence type="ECO:0000256" key="3">
    <source>
        <dbReference type="ARBA" id="ARBA00023110"/>
    </source>
</evidence>
<dbReference type="Pfam" id="PF01346">
    <property type="entry name" value="FKBP_N"/>
    <property type="match status" value="1"/>
</dbReference>
<evidence type="ECO:0000259" key="9">
    <source>
        <dbReference type="PROSITE" id="PS50059"/>
    </source>
</evidence>
<gene>
    <name evidence="10" type="ORF">HAHE_24070</name>
</gene>
<feature type="region of interest" description="Disordered" evidence="7">
    <location>
        <begin position="26"/>
        <end position="71"/>
    </location>
</feature>
<dbReference type="Proteomes" id="UP001374893">
    <property type="component" value="Chromosome"/>
</dbReference>
<dbReference type="PANTHER" id="PTHR43811">
    <property type="entry name" value="FKBP-TYPE PEPTIDYL-PROLYL CIS-TRANS ISOMERASE FKPA"/>
    <property type="match status" value="1"/>
</dbReference>
<keyword evidence="3 5" id="KW-0697">Rotamase</keyword>
<dbReference type="EC" id="5.2.1.8" evidence="6"/>
<dbReference type="PANTHER" id="PTHR43811:SF19">
    <property type="entry name" value="39 KDA FK506-BINDING NUCLEAR PROTEIN"/>
    <property type="match status" value="1"/>
</dbReference>
<name>A0ABM7RAN1_9BACT</name>
<evidence type="ECO:0000256" key="1">
    <source>
        <dbReference type="ARBA" id="ARBA00000971"/>
    </source>
</evidence>
<feature type="signal peptide" evidence="8">
    <location>
        <begin position="1"/>
        <end position="22"/>
    </location>
</feature>
<dbReference type="RefSeq" id="WP_338684764.1">
    <property type="nucleotide sequence ID" value="NZ_AP024702.1"/>
</dbReference>
<evidence type="ECO:0000256" key="4">
    <source>
        <dbReference type="ARBA" id="ARBA00023235"/>
    </source>
</evidence>
<evidence type="ECO:0000313" key="11">
    <source>
        <dbReference type="Proteomes" id="UP001374893"/>
    </source>
</evidence>
<keyword evidence="8" id="KW-0732">Signal</keyword>
<feature type="domain" description="PPIase FKBP-type" evidence="9">
    <location>
        <begin position="194"/>
        <end position="278"/>
    </location>
</feature>
<feature type="chain" id="PRO_5047240491" description="Peptidyl-prolyl cis-trans isomerase" evidence="8">
    <location>
        <begin position="23"/>
        <end position="298"/>
    </location>
</feature>
<accession>A0ABM7RAN1</accession>
<evidence type="ECO:0000256" key="2">
    <source>
        <dbReference type="ARBA" id="ARBA00006577"/>
    </source>
</evidence>
<protein>
    <recommendedName>
        <fullName evidence="6">Peptidyl-prolyl cis-trans isomerase</fullName>
        <ecNumber evidence="6">5.2.1.8</ecNumber>
    </recommendedName>
</protein>
<dbReference type="InterPro" id="IPR046357">
    <property type="entry name" value="PPIase_dom_sf"/>
</dbReference>
<sequence>MKLHSIPGVLALSLAASIPALAQNEDSGKPAATATTPPVEIPTQGGAPAAEPAAEEGAAEAPAAPLDPATVKTDSSYGLGFRTGGEFGQRYGNFGVGPDDLDMESFIKGFLAGFKGDDPELSEEKVGAAMQALGDMLQKREEELATKNLEEGKAFLEANGKKAGVTTLDSGLQYQVINKGGDKGYVAPKEGEPDKQFMVNYKGTLMDGTEFDASPEGETVPMSLEVIDGFKEALQKMPVGAKWKLFIPSELAYADQRRSAEIGPNTVLIFELELVSIEDAPAHPGGLPFPMPEMPEGE</sequence>
<keyword evidence="4 5" id="KW-0413">Isomerase</keyword>
<dbReference type="PROSITE" id="PS50059">
    <property type="entry name" value="FKBP_PPIASE"/>
    <property type="match status" value="1"/>
</dbReference>
<dbReference type="Gene3D" id="1.10.287.460">
    <property type="entry name" value="Peptidyl-prolyl cis-trans isomerase, FKBP-type, N-terminal domain"/>
    <property type="match status" value="1"/>
</dbReference>
<proteinExistence type="inferred from homology"/>
<dbReference type="EMBL" id="AP024702">
    <property type="protein sequence ID" value="BCX48499.1"/>
    <property type="molecule type" value="Genomic_DNA"/>
</dbReference>
<evidence type="ECO:0000256" key="5">
    <source>
        <dbReference type="PROSITE-ProRule" id="PRU00277"/>
    </source>
</evidence>
<organism evidence="10 11">
    <name type="scientific">Haloferula helveola</name>
    <dbReference type="NCBI Taxonomy" id="490095"/>
    <lineage>
        <taxon>Bacteria</taxon>
        <taxon>Pseudomonadati</taxon>
        <taxon>Verrucomicrobiota</taxon>
        <taxon>Verrucomicrobiia</taxon>
        <taxon>Verrucomicrobiales</taxon>
        <taxon>Verrucomicrobiaceae</taxon>
        <taxon>Haloferula</taxon>
    </lineage>
</organism>
<keyword evidence="11" id="KW-1185">Reference proteome</keyword>
<dbReference type="InterPro" id="IPR000774">
    <property type="entry name" value="PPIase_FKBP_N"/>
</dbReference>
<evidence type="ECO:0000256" key="7">
    <source>
        <dbReference type="SAM" id="MobiDB-lite"/>
    </source>
</evidence>